<dbReference type="PROSITE" id="PS51485">
    <property type="entry name" value="PHYTOCYANIN"/>
    <property type="match status" value="1"/>
</dbReference>
<dbReference type="PANTHER" id="PTHR33021:SF213">
    <property type="entry name" value="OS12G0454600 PROTEIN"/>
    <property type="match status" value="1"/>
</dbReference>
<keyword evidence="2" id="KW-0472">Membrane</keyword>
<dbReference type="Pfam" id="PF02298">
    <property type="entry name" value="Cu_bind_like"/>
    <property type="match status" value="1"/>
</dbReference>
<evidence type="ECO:0000256" key="2">
    <source>
        <dbReference type="SAM" id="Phobius"/>
    </source>
</evidence>
<feature type="transmembrane region" description="Helical" evidence="2">
    <location>
        <begin position="268"/>
        <end position="286"/>
    </location>
</feature>
<gene>
    <name evidence="4" type="ORF">C4D60_Mb06t07430</name>
</gene>
<feature type="region of interest" description="Disordered" evidence="1">
    <location>
        <begin position="56"/>
        <end position="75"/>
    </location>
</feature>
<evidence type="ECO:0000256" key="1">
    <source>
        <dbReference type="SAM" id="MobiDB-lite"/>
    </source>
</evidence>
<comment type="caution">
    <text evidence="4">The sequence shown here is derived from an EMBL/GenBank/DDBJ whole genome shotgun (WGS) entry which is preliminary data.</text>
</comment>
<dbReference type="InterPro" id="IPR039391">
    <property type="entry name" value="Phytocyanin-like"/>
</dbReference>
<dbReference type="EMBL" id="PYDT01000009">
    <property type="protein sequence ID" value="THU49237.1"/>
    <property type="molecule type" value="Genomic_DNA"/>
</dbReference>
<dbReference type="PANTHER" id="PTHR33021">
    <property type="entry name" value="BLUE COPPER PROTEIN"/>
    <property type="match status" value="1"/>
</dbReference>
<name>A0A4S8IL88_MUSBA</name>
<keyword evidence="5" id="KW-1185">Reference proteome</keyword>
<dbReference type="FunFam" id="2.60.40.420:FF:000048">
    <property type="entry name" value="Early nodulin-like protein 18"/>
    <property type="match status" value="1"/>
</dbReference>
<feature type="compositionally biased region" description="Basic and acidic residues" evidence="1">
    <location>
        <begin position="57"/>
        <end position="75"/>
    </location>
</feature>
<feature type="transmembrane region" description="Helical" evidence="2">
    <location>
        <begin position="80"/>
        <end position="98"/>
    </location>
</feature>
<dbReference type="SUPFAM" id="SSF49503">
    <property type="entry name" value="Cupredoxins"/>
    <property type="match status" value="1"/>
</dbReference>
<evidence type="ECO:0000313" key="5">
    <source>
        <dbReference type="Proteomes" id="UP000317650"/>
    </source>
</evidence>
<dbReference type="InterPro" id="IPR008972">
    <property type="entry name" value="Cupredoxin"/>
</dbReference>
<evidence type="ECO:0000259" key="3">
    <source>
        <dbReference type="PROSITE" id="PS51485"/>
    </source>
</evidence>
<dbReference type="InterPro" id="IPR003245">
    <property type="entry name" value="Phytocyanin_dom"/>
</dbReference>
<dbReference type="GO" id="GO:0005886">
    <property type="term" value="C:plasma membrane"/>
    <property type="evidence" value="ECO:0007669"/>
    <property type="project" value="TreeGrafter"/>
</dbReference>
<dbReference type="Gene3D" id="2.60.40.420">
    <property type="entry name" value="Cupredoxins - blue copper proteins"/>
    <property type="match status" value="1"/>
</dbReference>
<organism evidence="4 5">
    <name type="scientific">Musa balbisiana</name>
    <name type="common">Banana</name>
    <dbReference type="NCBI Taxonomy" id="52838"/>
    <lineage>
        <taxon>Eukaryota</taxon>
        <taxon>Viridiplantae</taxon>
        <taxon>Streptophyta</taxon>
        <taxon>Embryophyta</taxon>
        <taxon>Tracheophyta</taxon>
        <taxon>Spermatophyta</taxon>
        <taxon>Magnoliopsida</taxon>
        <taxon>Liliopsida</taxon>
        <taxon>Zingiberales</taxon>
        <taxon>Musaceae</taxon>
        <taxon>Musa</taxon>
    </lineage>
</organism>
<protein>
    <recommendedName>
        <fullName evidence="3">Phytocyanin domain-containing protein</fullName>
    </recommendedName>
</protein>
<reference evidence="4 5" key="1">
    <citation type="journal article" date="2019" name="Nat. Plants">
        <title>Genome sequencing of Musa balbisiana reveals subgenome evolution and function divergence in polyploid bananas.</title>
        <authorList>
            <person name="Yao X."/>
        </authorList>
    </citation>
    <scope>NUCLEOTIDE SEQUENCE [LARGE SCALE GENOMIC DNA]</scope>
    <source>
        <strain evidence="5">cv. DH-PKW</strain>
        <tissue evidence="4">Leaves</tissue>
    </source>
</reference>
<sequence>MAQLQRKVKRKLPLNIPSECSKVRESALGFEICAATDLIDHFLGLSKNHYFISRPVHPSDTHETEKQNRERRDRAMTNRASMAVMGITVLFMVVSFTTSASDSPPAPPYTNHTVGGAAGWFFNSTSNSSVTNYSDWASTQNFFLGDYLIFNTDSSNTVMQTLNATTYALCNFTDDNGNDMTFYYDGGADPKAGVTVPVALTEEGVSYFFSAADGGAQCLQGMRFRIKVAHGRGLPPSLNQPPPPPFVEVAPPPPEIMVSPSINRGHAFHARAPLVLGIFVGILCFLRSA</sequence>
<feature type="domain" description="Phytocyanin" evidence="3">
    <location>
        <begin position="110"/>
        <end position="230"/>
    </location>
</feature>
<accession>A0A4S8IL88</accession>
<dbReference type="GO" id="GO:0009055">
    <property type="term" value="F:electron transfer activity"/>
    <property type="evidence" value="ECO:0007669"/>
    <property type="project" value="InterPro"/>
</dbReference>
<keyword evidence="2" id="KW-0812">Transmembrane</keyword>
<dbReference type="AlphaFoldDB" id="A0A4S8IL88"/>
<evidence type="ECO:0000313" key="4">
    <source>
        <dbReference type="EMBL" id="THU49237.1"/>
    </source>
</evidence>
<dbReference type="Proteomes" id="UP000317650">
    <property type="component" value="Chromosome 6"/>
</dbReference>
<proteinExistence type="predicted"/>
<dbReference type="CDD" id="cd04216">
    <property type="entry name" value="Phytocyanin"/>
    <property type="match status" value="1"/>
</dbReference>
<keyword evidence="2" id="KW-1133">Transmembrane helix</keyword>